<dbReference type="PANTHER" id="PTHR31992">
    <property type="entry name" value="DOF ZINC FINGER PROTEIN DOF1.4-RELATED"/>
    <property type="match status" value="1"/>
</dbReference>
<proteinExistence type="predicted"/>
<protein>
    <recommendedName>
        <fullName evidence="9">Dof zinc finger protein</fullName>
    </recommendedName>
</protein>
<evidence type="ECO:0000259" key="11">
    <source>
        <dbReference type="PROSITE" id="PS50884"/>
    </source>
</evidence>
<keyword evidence="5 8" id="KW-0238">DNA-binding</keyword>
<evidence type="ECO:0000256" key="4">
    <source>
        <dbReference type="ARBA" id="ARBA00023015"/>
    </source>
</evidence>
<evidence type="ECO:0000256" key="10">
    <source>
        <dbReference type="SAM" id="MobiDB-lite"/>
    </source>
</evidence>
<dbReference type="GO" id="GO:0008270">
    <property type="term" value="F:zinc ion binding"/>
    <property type="evidence" value="ECO:0007669"/>
    <property type="project" value="UniProtKB-KW"/>
</dbReference>
<dbReference type="PROSITE" id="PS50884">
    <property type="entry name" value="ZF_DOF_2"/>
    <property type="match status" value="1"/>
</dbReference>
<accession>A0A833QR95</accession>
<dbReference type="Proteomes" id="UP000623129">
    <property type="component" value="Unassembled WGS sequence"/>
</dbReference>
<comment type="caution">
    <text evidence="12">The sequence shown here is derived from an EMBL/GenBank/DDBJ whole genome shotgun (WGS) entry which is preliminary data.</text>
</comment>
<dbReference type="PROSITE" id="PS01361">
    <property type="entry name" value="ZF_DOF_1"/>
    <property type="match status" value="1"/>
</dbReference>
<evidence type="ECO:0000256" key="1">
    <source>
        <dbReference type="ARBA" id="ARBA00022723"/>
    </source>
</evidence>
<keyword evidence="13" id="KW-1185">Reference proteome</keyword>
<dbReference type="InterPro" id="IPR003851">
    <property type="entry name" value="Znf_Dof"/>
</dbReference>
<keyword evidence="2 8" id="KW-0863">Zinc-finger</keyword>
<evidence type="ECO:0000256" key="8">
    <source>
        <dbReference type="PROSITE-ProRule" id="PRU00071"/>
    </source>
</evidence>
<sequence>MNTAHSSSSAATPLANSTSLEPLPCPRCHSCDTKFCYYNNYNLTQPRHYCRTCRRYWTQGGSLRKVPVGGGCRKNKQVVPTEPAKSSPQPLPNFTVWKPNANPNPSYPVPDAYNGFQLIQSEVVPAHPFQVDAPGFRTEEMNQYVGGYSGNVDAFGDGYDSNVEFGSVSGIMPVSESEFGYWNPGSAWPDYP</sequence>
<keyword evidence="4 9" id="KW-0805">Transcription regulation</keyword>
<dbReference type="InterPro" id="IPR045174">
    <property type="entry name" value="Dof"/>
</dbReference>
<name>A0A833QR95_9POAL</name>
<dbReference type="GO" id="GO:0003700">
    <property type="term" value="F:DNA-binding transcription factor activity"/>
    <property type="evidence" value="ECO:0007669"/>
    <property type="project" value="UniProtKB-UniRule"/>
</dbReference>
<keyword evidence="3 9" id="KW-0862">Zinc</keyword>
<keyword evidence="7 8" id="KW-0539">Nucleus</keyword>
<keyword evidence="1 9" id="KW-0479">Metal-binding</keyword>
<evidence type="ECO:0000256" key="5">
    <source>
        <dbReference type="ARBA" id="ARBA00023125"/>
    </source>
</evidence>
<evidence type="ECO:0000256" key="3">
    <source>
        <dbReference type="ARBA" id="ARBA00022833"/>
    </source>
</evidence>
<feature type="region of interest" description="Disordered" evidence="10">
    <location>
        <begin position="70"/>
        <end position="92"/>
    </location>
</feature>
<comment type="function">
    <text evidence="9">Transcription factor that binds specifically to a 5'-AA[AG]G-3' consensus core sequence.</text>
</comment>
<feature type="domain" description="Dof-type" evidence="11">
    <location>
        <begin position="23"/>
        <end position="77"/>
    </location>
</feature>
<evidence type="ECO:0000256" key="6">
    <source>
        <dbReference type="ARBA" id="ARBA00023163"/>
    </source>
</evidence>
<comment type="subcellular location">
    <subcellularLocation>
        <location evidence="8 9">Nucleus</location>
    </subcellularLocation>
</comment>
<dbReference type="GO" id="GO:0003677">
    <property type="term" value="F:DNA binding"/>
    <property type="evidence" value="ECO:0007669"/>
    <property type="project" value="UniProtKB-UniRule"/>
</dbReference>
<evidence type="ECO:0000256" key="7">
    <source>
        <dbReference type="ARBA" id="ARBA00023242"/>
    </source>
</evidence>
<dbReference type="Pfam" id="PF02701">
    <property type="entry name" value="Zn_ribbon_Dof"/>
    <property type="match status" value="1"/>
</dbReference>
<dbReference type="OrthoDB" id="696357at2759"/>
<evidence type="ECO:0000313" key="12">
    <source>
        <dbReference type="EMBL" id="KAF3323989.1"/>
    </source>
</evidence>
<dbReference type="GO" id="GO:0005634">
    <property type="term" value="C:nucleus"/>
    <property type="evidence" value="ECO:0007669"/>
    <property type="project" value="UniProtKB-SubCell"/>
</dbReference>
<evidence type="ECO:0000256" key="2">
    <source>
        <dbReference type="ARBA" id="ARBA00022771"/>
    </source>
</evidence>
<evidence type="ECO:0000256" key="9">
    <source>
        <dbReference type="RuleBase" id="RU369094"/>
    </source>
</evidence>
<evidence type="ECO:0000313" key="13">
    <source>
        <dbReference type="Proteomes" id="UP000623129"/>
    </source>
</evidence>
<reference evidence="12" key="1">
    <citation type="submission" date="2020-01" db="EMBL/GenBank/DDBJ databases">
        <title>Genome sequence of Kobresia littledalei, the first chromosome-level genome in the family Cyperaceae.</title>
        <authorList>
            <person name="Qu G."/>
        </authorList>
    </citation>
    <scope>NUCLEOTIDE SEQUENCE</scope>
    <source>
        <strain evidence="12">C.B.Clarke</strain>
        <tissue evidence="12">Leaf</tissue>
    </source>
</reference>
<organism evidence="12 13">
    <name type="scientific">Carex littledalei</name>
    <dbReference type="NCBI Taxonomy" id="544730"/>
    <lineage>
        <taxon>Eukaryota</taxon>
        <taxon>Viridiplantae</taxon>
        <taxon>Streptophyta</taxon>
        <taxon>Embryophyta</taxon>
        <taxon>Tracheophyta</taxon>
        <taxon>Spermatophyta</taxon>
        <taxon>Magnoliopsida</taxon>
        <taxon>Liliopsida</taxon>
        <taxon>Poales</taxon>
        <taxon>Cyperaceae</taxon>
        <taxon>Cyperoideae</taxon>
        <taxon>Cariceae</taxon>
        <taxon>Carex</taxon>
        <taxon>Carex subgen. Euthyceras</taxon>
    </lineage>
</organism>
<dbReference type="AlphaFoldDB" id="A0A833QR95"/>
<keyword evidence="6 9" id="KW-0804">Transcription</keyword>
<dbReference type="EMBL" id="SWLB01000022">
    <property type="protein sequence ID" value="KAF3323989.1"/>
    <property type="molecule type" value="Genomic_DNA"/>
</dbReference>
<gene>
    <name evidence="12" type="ORF">FCM35_KLT11456</name>
</gene>